<dbReference type="RefSeq" id="WP_010619992.1">
    <property type="nucleotide sequence ID" value="NZ_CP042371.1"/>
</dbReference>
<dbReference type="EMBL" id="PUFO01000063">
    <property type="protein sequence ID" value="TDG75888.1"/>
    <property type="molecule type" value="Genomic_DNA"/>
</dbReference>
<comment type="caution">
    <text evidence="6">The sequence shown here is derived from an EMBL/GenBank/DDBJ whole genome shotgun (WGS) entry which is preliminary data.</text>
</comment>
<reference evidence="6 7" key="1">
    <citation type="journal article" date="2019" name="Appl. Microbiol. Biotechnol.">
        <title>Uncovering carbohydrate metabolism through a genotype-phenotype association study of 56 lactic acid bacteria genomes.</title>
        <authorList>
            <person name="Buron-Moles G."/>
            <person name="Chailyan A."/>
            <person name="Dolejs I."/>
            <person name="Forster J."/>
            <person name="Miks M.H."/>
        </authorList>
    </citation>
    <scope>NUCLEOTIDE SEQUENCE [LARGE SCALE GENOMIC DNA]</scope>
    <source>
        <strain evidence="6 7">ATCC 49373</strain>
    </source>
</reference>
<dbReference type="AlphaFoldDB" id="A0A4R5NMJ9"/>
<dbReference type="SUPFAM" id="SSF55846">
    <property type="entry name" value="N-acetylmuramoyl-L-alanine amidase-like"/>
    <property type="match status" value="1"/>
</dbReference>
<dbReference type="InterPro" id="IPR036505">
    <property type="entry name" value="Amidase/PGRP_sf"/>
</dbReference>
<dbReference type="STRING" id="1122149.FD44_GL000709"/>
<sequence length="415" mass="45479">MKKKWHLLITSFAFMGMALLVQTNASASSKVNDYISSQGYSHASITKSIWSGFPKNSYRNGKPEGVVVHETANPSSTIYNEISYMKSNYQNAFVHTFIDASNIINIADTSKLSWGAGPAANARFVQFEQVEVHSKAAFAQEVNNAAYYTAYILNQYGLTPSRATAKAGTIYSHHDVTNYLGGTTHTDPDGYWATAGKNYFGQAYTMTDFVTLVQKKYASLAGSDTSDSSTSSTSSTSNTATNAVTPQKITYYHGYNNETATLKSNYTKYSVYNHVKGTSGAVKIGWQALSADYAGKKVYVDSRGVKSGGWTGTWYRIRFSKASNAPKYWVYSGTLTFPAIKYSNASGTVKIANNTTPLYNHVLNSRFLSKKTGTASTFANKKMTTNQKAIIKNTTWYRIVNGSSTFWIPAAGTTK</sequence>
<proteinExistence type="inferred from homology"/>
<evidence type="ECO:0000313" key="7">
    <source>
        <dbReference type="Proteomes" id="UP000294854"/>
    </source>
</evidence>
<evidence type="ECO:0000256" key="3">
    <source>
        <dbReference type="ARBA" id="ARBA00022737"/>
    </source>
</evidence>
<dbReference type="Pfam" id="PF13457">
    <property type="entry name" value="GW"/>
    <property type="match status" value="2"/>
</dbReference>
<name>A0A4R5NMJ9_9LACO</name>
<dbReference type="InterPro" id="IPR038200">
    <property type="entry name" value="GW_dom_sf"/>
</dbReference>
<keyword evidence="7" id="KW-1185">Reference proteome</keyword>
<dbReference type="GO" id="GO:0009253">
    <property type="term" value="P:peptidoglycan catabolic process"/>
    <property type="evidence" value="ECO:0007669"/>
    <property type="project" value="InterPro"/>
</dbReference>
<dbReference type="InterPro" id="IPR025987">
    <property type="entry name" value="GW_dom"/>
</dbReference>
<dbReference type="CDD" id="cd06583">
    <property type="entry name" value="PGRP"/>
    <property type="match status" value="1"/>
</dbReference>
<feature type="domain" description="N-acetylmuramoyl-L-alanine amidase" evidence="5">
    <location>
        <begin position="51"/>
        <end position="189"/>
    </location>
</feature>
<organism evidence="6 7">
    <name type="scientific">Secundilactobacillus malefermentans</name>
    <dbReference type="NCBI Taxonomy" id="176292"/>
    <lineage>
        <taxon>Bacteria</taxon>
        <taxon>Bacillati</taxon>
        <taxon>Bacillota</taxon>
        <taxon>Bacilli</taxon>
        <taxon>Lactobacillales</taxon>
        <taxon>Lactobacillaceae</taxon>
        <taxon>Secundilactobacillus</taxon>
    </lineage>
</organism>
<dbReference type="Pfam" id="PF01510">
    <property type="entry name" value="Amidase_2"/>
    <property type="match status" value="1"/>
</dbReference>
<keyword evidence="2 4" id="KW-0732">Signal</keyword>
<dbReference type="SMART" id="SM00644">
    <property type="entry name" value="Ami_2"/>
    <property type="match status" value="1"/>
</dbReference>
<evidence type="ECO:0000256" key="4">
    <source>
        <dbReference type="SAM" id="SignalP"/>
    </source>
</evidence>
<evidence type="ECO:0000256" key="2">
    <source>
        <dbReference type="ARBA" id="ARBA00022729"/>
    </source>
</evidence>
<comment type="similarity">
    <text evidence="1">In the N-terminal section; belongs to the N-acetylmuramoyl-L-alanine amidase 2 family.</text>
</comment>
<feature type="chain" id="PRO_5020639523" description="N-acetylmuramoyl-L-alanine amidase domain-containing protein" evidence="4">
    <location>
        <begin position="28"/>
        <end position="415"/>
    </location>
</feature>
<dbReference type="GO" id="GO:0008745">
    <property type="term" value="F:N-acetylmuramoyl-L-alanine amidase activity"/>
    <property type="evidence" value="ECO:0007669"/>
    <property type="project" value="InterPro"/>
</dbReference>
<gene>
    <name evidence="6" type="ORF">C5L31_000664</name>
</gene>
<dbReference type="OrthoDB" id="9816557at2"/>
<dbReference type="Proteomes" id="UP000294854">
    <property type="component" value="Unassembled WGS sequence"/>
</dbReference>
<accession>A0A4R5NMJ9</accession>
<evidence type="ECO:0000259" key="5">
    <source>
        <dbReference type="SMART" id="SM00644"/>
    </source>
</evidence>
<dbReference type="InterPro" id="IPR002502">
    <property type="entry name" value="Amidase_domain"/>
</dbReference>
<keyword evidence="3" id="KW-0677">Repeat</keyword>
<evidence type="ECO:0000313" key="6">
    <source>
        <dbReference type="EMBL" id="TDG75888.1"/>
    </source>
</evidence>
<evidence type="ECO:0000256" key="1">
    <source>
        <dbReference type="ARBA" id="ARBA00006088"/>
    </source>
</evidence>
<dbReference type="SUPFAM" id="SSF82057">
    <property type="entry name" value="Prokaryotic SH3-related domain"/>
    <property type="match status" value="1"/>
</dbReference>
<feature type="signal peptide" evidence="4">
    <location>
        <begin position="1"/>
        <end position="27"/>
    </location>
</feature>
<protein>
    <recommendedName>
        <fullName evidence="5">N-acetylmuramoyl-L-alanine amidase domain-containing protein</fullName>
    </recommendedName>
</protein>
<dbReference type="Gene3D" id="3.40.80.10">
    <property type="entry name" value="Peptidoglycan recognition protein-like"/>
    <property type="match status" value="1"/>
</dbReference>
<dbReference type="Gene3D" id="2.30.30.170">
    <property type="match status" value="1"/>
</dbReference>